<sequence>MVPGHCRPSSPPSPPTPSPDLQPWQLACLAGCWLAGRQVGQLPTGWQIAHLPDCLPGSGGGERTEKDESGIQ</sequence>
<evidence type="ECO:0000313" key="3">
    <source>
        <dbReference type="Proteomes" id="UP001292094"/>
    </source>
</evidence>
<protein>
    <submittedName>
        <fullName evidence="2">Uncharacterized protein</fullName>
    </submittedName>
</protein>
<dbReference type="EMBL" id="JAWZYT010005924">
    <property type="protein sequence ID" value="KAK4289259.1"/>
    <property type="molecule type" value="Genomic_DNA"/>
</dbReference>
<proteinExistence type="predicted"/>
<comment type="caution">
    <text evidence="2">The sequence shown here is derived from an EMBL/GenBank/DDBJ whole genome shotgun (WGS) entry which is preliminary data.</text>
</comment>
<dbReference type="Proteomes" id="UP001292094">
    <property type="component" value="Unassembled WGS sequence"/>
</dbReference>
<reference evidence="2" key="1">
    <citation type="submission" date="2023-11" db="EMBL/GenBank/DDBJ databases">
        <title>Genome assemblies of two species of porcelain crab, Petrolisthes cinctipes and Petrolisthes manimaculis (Anomura: Porcellanidae).</title>
        <authorList>
            <person name="Angst P."/>
        </authorList>
    </citation>
    <scope>NUCLEOTIDE SEQUENCE</scope>
    <source>
        <strain evidence="2">PB745_02</strain>
        <tissue evidence="2">Gill</tissue>
    </source>
</reference>
<evidence type="ECO:0000313" key="2">
    <source>
        <dbReference type="EMBL" id="KAK4289259.1"/>
    </source>
</evidence>
<organism evidence="2 3">
    <name type="scientific">Petrolisthes manimaculis</name>
    <dbReference type="NCBI Taxonomy" id="1843537"/>
    <lineage>
        <taxon>Eukaryota</taxon>
        <taxon>Metazoa</taxon>
        <taxon>Ecdysozoa</taxon>
        <taxon>Arthropoda</taxon>
        <taxon>Crustacea</taxon>
        <taxon>Multicrustacea</taxon>
        <taxon>Malacostraca</taxon>
        <taxon>Eumalacostraca</taxon>
        <taxon>Eucarida</taxon>
        <taxon>Decapoda</taxon>
        <taxon>Pleocyemata</taxon>
        <taxon>Anomura</taxon>
        <taxon>Galatheoidea</taxon>
        <taxon>Porcellanidae</taxon>
        <taxon>Petrolisthes</taxon>
    </lineage>
</organism>
<feature type="compositionally biased region" description="Basic and acidic residues" evidence="1">
    <location>
        <begin position="62"/>
        <end position="72"/>
    </location>
</feature>
<evidence type="ECO:0000256" key="1">
    <source>
        <dbReference type="SAM" id="MobiDB-lite"/>
    </source>
</evidence>
<feature type="region of interest" description="Disordered" evidence="1">
    <location>
        <begin position="53"/>
        <end position="72"/>
    </location>
</feature>
<feature type="region of interest" description="Disordered" evidence="1">
    <location>
        <begin position="1"/>
        <end position="21"/>
    </location>
</feature>
<accession>A0AAE1NHK7</accession>
<gene>
    <name evidence="2" type="ORF">Pmani_037759</name>
</gene>
<dbReference type="AlphaFoldDB" id="A0AAE1NHK7"/>
<feature type="compositionally biased region" description="Pro residues" evidence="1">
    <location>
        <begin position="9"/>
        <end position="20"/>
    </location>
</feature>
<name>A0AAE1NHK7_9EUCA</name>
<keyword evidence="3" id="KW-1185">Reference proteome</keyword>